<evidence type="ECO:0000259" key="2">
    <source>
        <dbReference type="Pfam" id="PF14230"/>
    </source>
</evidence>
<dbReference type="OrthoDB" id="3568721at2"/>
<dbReference type="RefSeq" id="WP_139673752.1">
    <property type="nucleotide sequence ID" value="NZ_VDLY02000021.1"/>
</dbReference>
<feature type="chain" id="PRO_5038830836" evidence="1">
    <location>
        <begin position="29"/>
        <end position="108"/>
    </location>
</feature>
<proteinExistence type="predicted"/>
<protein>
    <submittedName>
        <fullName evidence="3">DUF4333 domain-containing protein</fullName>
    </submittedName>
</protein>
<evidence type="ECO:0000256" key="1">
    <source>
        <dbReference type="SAM" id="SignalP"/>
    </source>
</evidence>
<dbReference type="EMBL" id="VDLY02000021">
    <property type="protein sequence ID" value="KAB8161199.1"/>
    <property type="molecule type" value="Genomic_DNA"/>
</dbReference>
<keyword evidence="4" id="KW-1185">Reference proteome</keyword>
<accession>A0A5N5ZZJ6</accession>
<evidence type="ECO:0000313" key="4">
    <source>
        <dbReference type="Proteomes" id="UP000314251"/>
    </source>
</evidence>
<dbReference type="Pfam" id="PF14230">
    <property type="entry name" value="DUF4333"/>
    <property type="match status" value="1"/>
</dbReference>
<reference evidence="3" key="1">
    <citation type="submission" date="2019-10" db="EMBL/GenBank/DDBJ databases">
        <title>Nonomuraea sp. nov., isolated from Phyllanthus amarus.</title>
        <authorList>
            <person name="Klykleung N."/>
            <person name="Tanasupawat S."/>
        </authorList>
    </citation>
    <scope>NUCLEOTIDE SEQUENCE [LARGE SCALE GENOMIC DNA]</scope>
    <source>
        <strain evidence="3">3MP-10</strain>
    </source>
</reference>
<comment type="caution">
    <text evidence="3">The sequence shown here is derived from an EMBL/GenBank/DDBJ whole genome shotgun (WGS) entry which is preliminary data.</text>
</comment>
<sequence length="108" mass="11279">MRRIRPSRVLACAALGALPLLLATGCSGGDPVIKKDDVAEQASAQLEEAVGVAPDDFTCPEDLPAEVGAEIRCELTSGDLTYGATVTTTEVDGDQAEFDVQVDESPKE</sequence>
<gene>
    <name evidence="3" type="ORF">FH607_026545</name>
</gene>
<evidence type="ECO:0000313" key="3">
    <source>
        <dbReference type="EMBL" id="KAB8161199.1"/>
    </source>
</evidence>
<dbReference type="InterPro" id="IPR025637">
    <property type="entry name" value="DUF4333"/>
</dbReference>
<feature type="signal peptide" evidence="1">
    <location>
        <begin position="1"/>
        <end position="28"/>
    </location>
</feature>
<organism evidence="3 4">
    <name type="scientific">Streptomyces mimosae</name>
    <dbReference type="NCBI Taxonomy" id="2586635"/>
    <lineage>
        <taxon>Bacteria</taxon>
        <taxon>Bacillati</taxon>
        <taxon>Actinomycetota</taxon>
        <taxon>Actinomycetes</taxon>
        <taxon>Kitasatosporales</taxon>
        <taxon>Streptomycetaceae</taxon>
        <taxon>Streptomyces</taxon>
    </lineage>
</organism>
<dbReference type="PROSITE" id="PS51257">
    <property type="entry name" value="PROKAR_LIPOPROTEIN"/>
    <property type="match status" value="1"/>
</dbReference>
<name>A0A5N5ZZJ6_9ACTN</name>
<dbReference type="Proteomes" id="UP000314251">
    <property type="component" value="Unassembled WGS sequence"/>
</dbReference>
<dbReference type="AlphaFoldDB" id="A0A5N5ZZJ6"/>
<feature type="domain" description="DUF4333" evidence="2">
    <location>
        <begin position="22"/>
        <end position="93"/>
    </location>
</feature>
<keyword evidence="1" id="KW-0732">Signal</keyword>